<dbReference type="GeneID" id="17321715"/>
<dbReference type="KEGG" id="ccp:CHC_T00002665001"/>
<name>R7Q9J9_CHOCR</name>
<dbReference type="Proteomes" id="UP000012073">
    <property type="component" value="Unassembled WGS sequence"/>
</dbReference>
<evidence type="ECO:0000313" key="2">
    <source>
        <dbReference type="EMBL" id="CDF34155.1"/>
    </source>
</evidence>
<dbReference type="RefSeq" id="XP_005713974.1">
    <property type="nucleotide sequence ID" value="XM_005713917.1"/>
</dbReference>
<keyword evidence="3" id="KW-1185">Reference proteome</keyword>
<feature type="signal peptide" evidence="1">
    <location>
        <begin position="1"/>
        <end position="18"/>
    </location>
</feature>
<gene>
    <name evidence="2" type="ORF">CHC_T00002665001</name>
</gene>
<reference evidence="3" key="1">
    <citation type="journal article" date="2013" name="Proc. Natl. Acad. Sci. U.S.A.">
        <title>Genome structure and metabolic features in the red seaweed Chondrus crispus shed light on evolution of the Archaeplastida.</title>
        <authorList>
            <person name="Collen J."/>
            <person name="Porcel B."/>
            <person name="Carre W."/>
            <person name="Ball S.G."/>
            <person name="Chaparro C."/>
            <person name="Tonon T."/>
            <person name="Barbeyron T."/>
            <person name="Michel G."/>
            <person name="Noel B."/>
            <person name="Valentin K."/>
            <person name="Elias M."/>
            <person name="Artiguenave F."/>
            <person name="Arun A."/>
            <person name="Aury J.M."/>
            <person name="Barbosa-Neto J.F."/>
            <person name="Bothwell J.H."/>
            <person name="Bouget F.Y."/>
            <person name="Brillet L."/>
            <person name="Cabello-Hurtado F."/>
            <person name="Capella-Gutierrez S."/>
            <person name="Charrier B."/>
            <person name="Cladiere L."/>
            <person name="Cock J.M."/>
            <person name="Coelho S.M."/>
            <person name="Colleoni C."/>
            <person name="Czjzek M."/>
            <person name="Da Silva C."/>
            <person name="Delage L."/>
            <person name="Denoeud F."/>
            <person name="Deschamps P."/>
            <person name="Dittami S.M."/>
            <person name="Gabaldon T."/>
            <person name="Gachon C.M."/>
            <person name="Groisillier A."/>
            <person name="Herve C."/>
            <person name="Jabbari K."/>
            <person name="Katinka M."/>
            <person name="Kloareg B."/>
            <person name="Kowalczyk N."/>
            <person name="Labadie K."/>
            <person name="Leblanc C."/>
            <person name="Lopez P.J."/>
            <person name="McLachlan D.H."/>
            <person name="Meslet-Cladiere L."/>
            <person name="Moustafa A."/>
            <person name="Nehr Z."/>
            <person name="Nyvall Collen P."/>
            <person name="Panaud O."/>
            <person name="Partensky F."/>
            <person name="Poulain J."/>
            <person name="Rensing S.A."/>
            <person name="Rousvoal S."/>
            <person name="Samson G."/>
            <person name="Symeonidi A."/>
            <person name="Weissenbach J."/>
            <person name="Zambounis A."/>
            <person name="Wincker P."/>
            <person name="Boyen C."/>
        </authorList>
    </citation>
    <scope>NUCLEOTIDE SEQUENCE [LARGE SCALE GENOMIC DNA]</scope>
    <source>
        <strain evidence="3">cv. Stackhouse</strain>
    </source>
</reference>
<protein>
    <submittedName>
        <fullName evidence="2">Uncharacterized protein</fullName>
    </submittedName>
</protein>
<organism evidence="2 3">
    <name type="scientific">Chondrus crispus</name>
    <name type="common">Carrageen Irish moss</name>
    <name type="synonym">Polymorpha crispa</name>
    <dbReference type="NCBI Taxonomy" id="2769"/>
    <lineage>
        <taxon>Eukaryota</taxon>
        <taxon>Rhodophyta</taxon>
        <taxon>Florideophyceae</taxon>
        <taxon>Rhodymeniophycidae</taxon>
        <taxon>Gigartinales</taxon>
        <taxon>Gigartinaceae</taxon>
        <taxon>Chondrus</taxon>
    </lineage>
</organism>
<dbReference type="EMBL" id="HG001675">
    <property type="protein sequence ID" value="CDF34155.1"/>
    <property type="molecule type" value="Genomic_DNA"/>
</dbReference>
<dbReference type="Gramene" id="CDF34155">
    <property type="protein sequence ID" value="CDF34155"/>
    <property type="gene ID" value="CHC_T00002665001"/>
</dbReference>
<feature type="chain" id="PRO_5004442733" evidence="1">
    <location>
        <begin position="19"/>
        <end position="376"/>
    </location>
</feature>
<evidence type="ECO:0000256" key="1">
    <source>
        <dbReference type="SAM" id="SignalP"/>
    </source>
</evidence>
<sequence length="376" mass="43036">MRFASALVVLAYAFHTQAWRFDIQGMFESGPLTFLRRPSQDNHAAAEEVEPKTLLRHNEFRDGQIQLSNLPCVLDDIQTIGACLCAEARDLEGIRFTRRDTALCTSLLQLEPELWRQRCDVFTDSNGNVQRFRLVHVVFKTLAECKPERVEKETRIARRRLATSDCTGEECNKSTTDEVRANAMQPQVRISGLRMYIEGLNGIGDDLTSGTAEELTSSMAYVERRVRQSKRFQPNKQGNITASLEVLLKIGKKISSVLVPLPPALIAKLRGRKYRVECKWKNGKLSRVTVTRKKVELMMNNWVEVELPLRTVKDESYLDGTDRQRGRVKEPDTVGVTKCRVRRAADRELTVTCECRRLSRRDRRDPRNGNPAEETR</sequence>
<keyword evidence="1" id="KW-0732">Signal</keyword>
<accession>R7Q9J9</accession>
<evidence type="ECO:0000313" key="3">
    <source>
        <dbReference type="Proteomes" id="UP000012073"/>
    </source>
</evidence>
<proteinExistence type="predicted"/>
<dbReference type="AlphaFoldDB" id="R7Q9J9"/>